<reference evidence="8" key="1">
    <citation type="submission" date="2025-08" db="UniProtKB">
        <authorList>
            <consortium name="RefSeq"/>
        </authorList>
    </citation>
    <scope>IDENTIFICATION</scope>
</reference>
<dbReference type="GO" id="GO:0005829">
    <property type="term" value="C:cytosol"/>
    <property type="evidence" value="ECO:0007669"/>
    <property type="project" value="TreeGrafter"/>
</dbReference>
<evidence type="ECO:0000256" key="3">
    <source>
        <dbReference type="ARBA" id="ARBA00022722"/>
    </source>
</evidence>
<comment type="subunit">
    <text evidence="6">Heterooligomer composed of large and small subunits.</text>
</comment>
<evidence type="ECO:0000313" key="7">
    <source>
        <dbReference type="Proteomes" id="UP000675920"/>
    </source>
</evidence>
<name>A0A8B6X1W7_9BURK</name>
<dbReference type="EC" id="3.1.11.6" evidence="6"/>
<dbReference type="SUPFAM" id="SSF116842">
    <property type="entry name" value="XseB-like"/>
    <property type="match status" value="1"/>
</dbReference>
<dbReference type="InterPro" id="IPR003761">
    <property type="entry name" value="Exonuc_VII_S"/>
</dbReference>
<evidence type="ECO:0000256" key="6">
    <source>
        <dbReference type="HAMAP-Rule" id="MF_00337"/>
    </source>
</evidence>
<evidence type="ECO:0000256" key="5">
    <source>
        <dbReference type="ARBA" id="ARBA00022839"/>
    </source>
</evidence>
<dbReference type="PANTHER" id="PTHR34137:SF1">
    <property type="entry name" value="EXODEOXYRIBONUCLEASE 7 SMALL SUBUNIT"/>
    <property type="match status" value="1"/>
</dbReference>
<dbReference type="Proteomes" id="UP000675920">
    <property type="component" value="Unplaced"/>
</dbReference>
<dbReference type="HAMAP" id="MF_00337">
    <property type="entry name" value="Exonuc_7_S"/>
    <property type="match status" value="1"/>
</dbReference>
<keyword evidence="3 6" id="KW-0540">Nuclease</keyword>
<comment type="similarity">
    <text evidence="1 6">Belongs to the XseB family.</text>
</comment>
<dbReference type="OrthoDB" id="287668at2"/>
<proteinExistence type="inferred from homology"/>
<sequence length="88" mass="9213">MPAASAKSAATTASPSFETALAELEQLVETMESQQLPLDASVAAYRRGAELVRVCQAQLAAARQQLETIDLDDPLGATRPLDLGGDEA</sequence>
<comment type="catalytic activity">
    <reaction evidence="6">
        <text>Exonucleolytic cleavage in either 5'- to 3'- or 3'- to 5'-direction to yield nucleoside 5'-phosphates.</text>
        <dbReference type="EC" id="3.1.11.6"/>
    </reaction>
</comment>
<evidence type="ECO:0000256" key="4">
    <source>
        <dbReference type="ARBA" id="ARBA00022801"/>
    </source>
</evidence>
<protein>
    <recommendedName>
        <fullName evidence="6">Exodeoxyribonuclease 7 small subunit</fullName>
        <ecNumber evidence="6">3.1.11.6</ecNumber>
    </recommendedName>
    <alternativeName>
        <fullName evidence="6">Exodeoxyribonuclease VII small subunit</fullName>
        <shortName evidence="6">Exonuclease VII small subunit</shortName>
    </alternativeName>
</protein>
<dbReference type="NCBIfam" id="TIGR01280">
    <property type="entry name" value="xseB"/>
    <property type="match status" value="1"/>
</dbReference>
<gene>
    <name evidence="6 8" type="primary">xseB</name>
</gene>
<keyword evidence="7" id="KW-1185">Reference proteome</keyword>
<keyword evidence="5 6" id="KW-0269">Exonuclease</keyword>
<dbReference type="RefSeq" id="WP_028310265.1">
    <property type="nucleotide sequence ID" value="NZ_AXWS01000007.1"/>
</dbReference>
<keyword evidence="2 6" id="KW-0963">Cytoplasm</keyword>
<organism evidence="7 8">
    <name type="scientific">Derxia gummosa DSM 723</name>
    <dbReference type="NCBI Taxonomy" id="1121388"/>
    <lineage>
        <taxon>Bacteria</taxon>
        <taxon>Pseudomonadati</taxon>
        <taxon>Pseudomonadota</taxon>
        <taxon>Betaproteobacteria</taxon>
        <taxon>Burkholderiales</taxon>
        <taxon>Alcaligenaceae</taxon>
        <taxon>Derxia</taxon>
    </lineage>
</organism>
<comment type="subcellular location">
    <subcellularLocation>
        <location evidence="6">Cytoplasm</location>
    </subcellularLocation>
</comment>
<accession>A0A8B6X1W7</accession>
<dbReference type="GO" id="GO:0008855">
    <property type="term" value="F:exodeoxyribonuclease VII activity"/>
    <property type="evidence" value="ECO:0007669"/>
    <property type="project" value="UniProtKB-UniRule"/>
</dbReference>
<evidence type="ECO:0000313" key="8">
    <source>
        <dbReference type="RefSeq" id="WP_028310265.1"/>
    </source>
</evidence>
<dbReference type="Pfam" id="PF02609">
    <property type="entry name" value="Exonuc_VII_S"/>
    <property type="match status" value="1"/>
</dbReference>
<dbReference type="PANTHER" id="PTHR34137">
    <property type="entry name" value="EXODEOXYRIBONUCLEASE 7 SMALL SUBUNIT"/>
    <property type="match status" value="1"/>
</dbReference>
<dbReference type="InterPro" id="IPR037004">
    <property type="entry name" value="Exonuc_VII_ssu_sf"/>
</dbReference>
<dbReference type="Gene3D" id="1.10.287.1040">
    <property type="entry name" value="Exonuclease VII, small subunit"/>
    <property type="match status" value="1"/>
</dbReference>
<comment type="function">
    <text evidence="6">Bidirectionally degrades single-stranded DNA into large acid-insoluble oligonucleotides, which are then degraded further into small acid-soluble oligonucleotides.</text>
</comment>
<evidence type="ECO:0000256" key="1">
    <source>
        <dbReference type="ARBA" id="ARBA00009998"/>
    </source>
</evidence>
<evidence type="ECO:0000256" key="2">
    <source>
        <dbReference type="ARBA" id="ARBA00022490"/>
    </source>
</evidence>
<dbReference type="AlphaFoldDB" id="A0A8B6X1W7"/>
<keyword evidence="4 6" id="KW-0378">Hydrolase</keyword>
<dbReference type="GO" id="GO:0006308">
    <property type="term" value="P:DNA catabolic process"/>
    <property type="evidence" value="ECO:0007669"/>
    <property type="project" value="UniProtKB-UniRule"/>
</dbReference>
<dbReference type="GO" id="GO:0009318">
    <property type="term" value="C:exodeoxyribonuclease VII complex"/>
    <property type="evidence" value="ECO:0007669"/>
    <property type="project" value="UniProtKB-UniRule"/>
</dbReference>